<dbReference type="Proteomes" id="UP000295509">
    <property type="component" value="Unassembled WGS sequence"/>
</dbReference>
<gene>
    <name evidence="2" type="ORF">BX592_11482</name>
</gene>
<dbReference type="EMBL" id="SORE01000014">
    <property type="protein sequence ID" value="TDY45415.1"/>
    <property type="molecule type" value="Genomic_DNA"/>
</dbReference>
<reference evidence="2 3" key="1">
    <citation type="submission" date="2019-03" db="EMBL/GenBank/DDBJ databases">
        <title>Genomic Encyclopedia of Type Strains, Phase III (KMG-III): the genomes of soil and plant-associated and newly described type strains.</title>
        <authorList>
            <person name="Whitman W."/>
        </authorList>
    </citation>
    <scope>NUCLEOTIDE SEQUENCE [LARGE SCALE GENOMIC DNA]</scope>
    <source>
        <strain evidence="2 3">LMG 29544</strain>
    </source>
</reference>
<dbReference type="RefSeq" id="WP_377681459.1">
    <property type="nucleotide sequence ID" value="NZ_JBHLUW010000001.1"/>
</dbReference>
<evidence type="ECO:0000256" key="1">
    <source>
        <dbReference type="SAM" id="MobiDB-lite"/>
    </source>
</evidence>
<protein>
    <submittedName>
        <fullName evidence="2">Uncharacterized protein</fullName>
    </submittedName>
</protein>
<dbReference type="AlphaFoldDB" id="A0A4V3HEC6"/>
<evidence type="ECO:0000313" key="3">
    <source>
        <dbReference type="Proteomes" id="UP000295509"/>
    </source>
</evidence>
<keyword evidence="3" id="KW-1185">Reference proteome</keyword>
<feature type="region of interest" description="Disordered" evidence="1">
    <location>
        <begin position="1"/>
        <end position="56"/>
    </location>
</feature>
<name>A0A4V3HEC6_9BURK</name>
<feature type="compositionally biased region" description="Polar residues" evidence="1">
    <location>
        <begin position="9"/>
        <end position="50"/>
    </location>
</feature>
<organism evidence="2 3">
    <name type="scientific">Paraburkholderia rhizosphaerae</name>
    <dbReference type="NCBI Taxonomy" id="480658"/>
    <lineage>
        <taxon>Bacteria</taxon>
        <taxon>Pseudomonadati</taxon>
        <taxon>Pseudomonadota</taxon>
        <taxon>Betaproteobacteria</taxon>
        <taxon>Burkholderiales</taxon>
        <taxon>Burkholderiaceae</taxon>
        <taxon>Paraburkholderia</taxon>
    </lineage>
</organism>
<comment type="caution">
    <text evidence="2">The sequence shown here is derived from an EMBL/GenBank/DDBJ whole genome shotgun (WGS) entry which is preliminary data.</text>
</comment>
<sequence>MKTEGAQRDTLTGAQPAASSGSNGNIAVQPAGQRQSGDTDSMAATQSKTPDPQKPAKLATLAEYNTYAKYASTIVRQLLFGDSRFNNSKLVVDSVLSKLQVKGGYVPPGVRVGTLGLTRLNSATANFSKAASYIESAQRKRKAGEDATDDIVSATALMGEGFTEVTAGLGADVGNYLVKQWQTQMGNPTSIGSLPSTVPADSVVLEAGSGTPLPAGALKTDADSALAHTPAMSQQEHEATMAQSKRQYFERLDQQLQEMRDQQKQHIVDELEKVPDNQKPASLAELSTQAEGKIELAEQLVAANKRDISATKAQRESDFAQLEDEMKPIRDQLKSGKYTDASVAGLSKADAAERLGAKLLSYRRREEELAQGFELATEDVPTSLEMLNQQVNTLTEANSLAGLTPEQQVSKLEKLKTDYRENFLKYQKAISAPSENLPEWLKISPALKAQLGPAAINTTFAVADMGARIDSYIKKVASGSVTTQDKLNLAASVLGVAGGMSSFIPVFGPFVSIGFALAGIALGNISEELEASNLRERTNTLRDEVVDIYQKKHPGSENYVYKSDVGVA</sequence>
<accession>A0A4V3HEC6</accession>
<evidence type="ECO:0000313" key="2">
    <source>
        <dbReference type="EMBL" id="TDY45415.1"/>
    </source>
</evidence>
<proteinExistence type="predicted"/>